<comment type="caution">
    <text evidence="1">The sequence shown here is derived from an EMBL/GenBank/DDBJ whole genome shotgun (WGS) entry which is preliminary data.</text>
</comment>
<gene>
    <name evidence="1" type="ORF">PYW08_001593</name>
</gene>
<dbReference type="EMBL" id="CM056787">
    <property type="protein sequence ID" value="KAJ8733295.1"/>
    <property type="molecule type" value="Genomic_DNA"/>
</dbReference>
<name>A0ACC2R4F4_9NEOP</name>
<reference evidence="1" key="1">
    <citation type="submission" date="2023-03" db="EMBL/GenBank/DDBJ databases">
        <title>Chromosome-level genomes of two armyworms, Mythimna separata and Mythimna loreyi, provide insights into the biosynthesis and reception of sex pheromones.</title>
        <authorList>
            <person name="Zhao H."/>
        </authorList>
    </citation>
    <scope>NUCLEOTIDE SEQUENCE</scope>
    <source>
        <strain evidence="1">BeijingLab</strain>
    </source>
</reference>
<dbReference type="Proteomes" id="UP001231649">
    <property type="component" value="Chromosome 11"/>
</dbReference>
<organism evidence="1 2">
    <name type="scientific">Mythimna loreyi</name>
    <dbReference type="NCBI Taxonomy" id="667449"/>
    <lineage>
        <taxon>Eukaryota</taxon>
        <taxon>Metazoa</taxon>
        <taxon>Ecdysozoa</taxon>
        <taxon>Arthropoda</taxon>
        <taxon>Hexapoda</taxon>
        <taxon>Insecta</taxon>
        <taxon>Pterygota</taxon>
        <taxon>Neoptera</taxon>
        <taxon>Endopterygota</taxon>
        <taxon>Lepidoptera</taxon>
        <taxon>Glossata</taxon>
        <taxon>Ditrysia</taxon>
        <taxon>Noctuoidea</taxon>
        <taxon>Noctuidae</taxon>
        <taxon>Noctuinae</taxon>
        <taxon>Hadenini</taxon>
        <taxon>Mythimna</taxon>
    </lineage>
</organism>
<keyword evidence="2" id="KW-1185">Reference proteome</keyword>
<evidence type="ECO:0000313" key="2">
    <source>
        <dbReference type="Proteomes" id="UP001231649"/>
    </source>
</evidence>
<sequence length="319" mass="37210">MEIRRWHYYIIFNCVFIKYLEAKTISLNDVITAESQHKQAFESTLPARPTASSSKSYSLFQRLRTSPSRILKSLESSFLRDHRLLGGNILSPLTYKKTYLIKSPLKPRKLKLIQKSRYKPLSNGIRTYPYYFQEIPLAVGETIMESVREAAPHITETLREISPGIMEIMNMLPDAERMSPVQKMMKRIPTVLHETVQEAFDSEDQPELEITPDYFQEEMKPILKSLRKPKQPMTAIEKINSKLEETKQRAEEFYKNLFEDYEDSYPKTSTKIQSLYNPKKYVKKASSMSHTIAPVINESLTEVAQLPKKIKKFVQEMNQ</sequence>
<protein>
    <submittedName>
        <fullName evidence="1">Uncharacterized protein</fullName>
    </submittedName>
</protein>
<accession>A0ACC2R4F4</accession>
<evidence type="ECO:0000313" key="1">
    <source>
        <dbReference type="EMBL" id="KAJ8733295.1"/>
    </source>
</evidence>
<proteinExistence type="predicted"/>